<gene>
    <name evidence="2" type="ORF">PQO03_11040</name>
</gene>
<keyword evidence="1" id="KW-0472">Membrane</keyword>
<dbReference type="SUPFAM" id="SSF48695">
    <property type="entry name" value="Multiheme cytochromes"/>
    <property type="match status" value="1"/>
</dbReference>
<dbReference type="InterPro" id="IPR036280">
    <property type="entry name" value="Multihaem_cyt_sf"/>
</dbReference>
<evidence type="ECO:0000313" key="2">
    <source>
        <dbReference type="EMBL" id="WDE96242.1"/>
    </source>
</evidence>
<protein>
    <recommendedName>
        <fullName evidence="4">Periplasmic nitrate reductase, electron transfer subunit</fullName>
    </recommendedName>
</protein>
<dbReference type="Gene3D" id="3.90.10.10">
    <property type="entry name" value="Cytochrome C3"/>
    <property type="match status" value="1"/>
</dbReference>
<organism evidence="2 3">
    <name type="scientific">Lentisphaera profundi</name>
    <dbReference type="NCBI Taxonomy" id="1658616"/>
    <lineage>
        <taxon>Bacteria</taxon>
        <taxon>Pseudomonadati</taxon>
        <taxon>Lentisphaerota</taxon>
        <taxon>Lentisphaeria</taxon>
        <taxon>Lentisphaerales</taxon>
        <taxon>Lentisphaeraceae</taxon>
        <taxon>Lentisphaera</taxon>
    </lineage>
</organism>
<dbReference type="Proteomes" id="UP001214250">
    <property type="component" value="Chromosome 1"/>
</dbReference>
<dbReference type="RefSeq" id="WP_274150318.1">
    <property type="nucleotide sequence ID" value="NZ_CP117811.1"/>
</dbReference>
<reference evidence="2 3" key="1">
    <citation type="submission" date="2023-02" db="EMBL/GenBank/DDBJ databases">
        <title>Genome sequence of Lentisphaera profundi SAORIC-696.</title>
        <authorList>
            <person name="Kim e."/>
            <person name="Cho J.-C."/>
            <person name="Choi A."/>
            <person name="Kang I."/>
        </authorList>
    </citation>
    <scope>NUCLEOTIDE SEQUENCE [LARGE SCALE GENOMIC DNA]</scope>
    <source>
        <strain evidence="2 3">SAORIC-696</strain>
    </source>
</reference>
<keyword evidence="1" id="KW-1133">Transmembrane helix</keyword>
<proteinExistence type="predicted"/>
<dbReference type="EMBL" id="CP117811">
    <property type="protein sequence ID" value="WDE96242.1"/>
    <property type="molecule type" value="Genomic_DNA"/>
</dbReference>
<accession>A0ABY7VQG4</accession>
<sequence length="239" mass="26891">MNNEKKFIVRLIKVALSLSLMFVLVFGVGNYLRKQHKLKDITVKVERLAPMGLIPQSKFQAQKVSSTTPLNATNPSGAKARSIKEYYKRRAYPGAPPHIPHPVSKEMQLTQNCNVCHEKGGYAPQFSSFTPVTPHPEYKNCLQCHGLNEANDLFKGSEWEKIDPPKLKQSALPGGPLQIPHSLQLRENCQACHSGPAALIEIRCPHPERVNCVQCHTPKTTPEVFIRSRNNLIEQKRDK</sequence>
<evidence type="ECO:0000313" key="3">
    <source>
        <dbReference type="Proteomes" id="UP001214250"/>
    </source>
</evidence>
<evidence type="ECO:0008006" key="4">
    <source>
        <dbReference type="Google" id="ProtNLM"/>
    </source>
</evidence>
<keyword evidence="1" id="KW-0812">Transmembrane</keyword>
<feature type="transmembrane region" description="Helical" evidence="1">
    <location>
        <begin position="12"/>
        <end position="32"/>
    </location>
</feature>
<evidence type="ECO:0000256" key="1">
    <source>
        <dbReference type="SAM" id="Phobius"/>
    </source>
</evidence>
<keyword evidence="3" id="KW-1185">Reference proteome</keyword>
<name>A0ABY7VQG4_9BACT</name>